<feature type="transmembrane region" description="Helical" evidence="1">
    <location>
        <begin position="12"/>
        <end position="35"/>
    </location>
</feature>
<keyword evidence="3" id="KW-1185">Reference proteome</keyword>
<sequence>MRPSKSFTMSSSAYFSSFLSFSNPISLTKLFLISFSNFHELVFFFVGKNLVTYPHGRLVGHERQSVIVPVAGDEDLLKGLGDEGHLLGLQLEHGSIIIISLAKVVRVIGVFCYHLKPLRHVDLHILAGVG</sequence>
<evidence type="ECO:0000313" key="2">
    <source>
        <dbReference type="EMBL" id="WOK93301.1"/>
    </source>
</evidence>
<keyword evidence="1" id="KW-1133">Transmembrane helix</keyword>
<dbReference type="AlphaFoldDB" id="A0AAQ3JP86"/>
<keyword evidence="1" id="KW-0472">Membrane</keyword>
<protein>
    <submittedName>
        <fullName evidence="2">Uncharacterized protein</fullName>
    </submittedName>
</protein>
<name>A0AAQ3JP86_9LILI</name>
<accession>A0AAQ3JP86</accession>
<evidence type="ECO:0000313" key="3">
    <source>
        <dbReference type="Proteomes" id="UP001327560"/>
    </source>
</evidence>
<dbReference type="Proteomes" id="UP001327560">
    <property type="component" value="Chromosome 1"/>
</dbReference>
<proteinExistence type="predicted"/>
<keyword evidence="1" id="KW-0812">Transmembrane</keyword>
<dbReference type="EMBL" id="CP136890">
    <property type="protein sequence ID" value="WOK93301.1"/>
    <property type="molecule type" value="Genomic_DNA"/>
</dbReference>
<gene>
    <name evidence="2" type="ORF">Cni_G01998</name>
</gene>
<reference evidence="2 3" key="1">
    <citation type="submission" date="2023-10" db="EMBL/GenBank/DDBJ databases">
        <title>Chromosome-scale genome assembly provides insights into flower coloration mechanisms of Canna indica.</title>
        <authorList>
            <person name="Li C."/>
        </authorList>
    </citation>
    <scope>NUCLEOTIDE SEQUENCE [LARGE SCALE GENOMIC DNA]</scope>
    <source>
        <tissue evidence="2">Flower</tissue>
    </source>
</reference>
<organism evidence="2 3">
    <name type="scientific">Canna indica</name>
    <name type="common">Indian-shot</name>
    <dbReference type="NCBI Taxonomy" id="4628"/>
    <lineage>
        <taxon>Eukaryota</taxon>
        <taxon>Viridiplantae</taxon>
        <taxon>Streptophyta</taxon>
        <taxon>Embryophyta</taxon>
        <taxon>Tracheophyta</taxon>
        <taxon>Spermatophyta</taxon>
        <taxon>Magnoliopsida</taxon>
        <taxon>Liliopsida</taxon>
        <taxon>Zingiberales</taxon>
        <taxon>Cannaceae</taxon>
        <taxon>Canna</taxon>
    </lineage>
</organism>
<evidence type="ECO:0000256" key="1">
    <source>
        <dbReference type="SAM" id="Phobius"/>
    </source>
</evidence>